<reference evidence="3 4" key="1">
    <citation type="journal article" date="2021" name="Elife">
        <title>Chloroplast acquisition without the gene transfer in kleptoplastic sea slugs, Plakobranchus ocellatus.</title>
        <authorList>
            <person name="Maeda T."/>
            <person name="Takahashi S."/>
            <person name="Yoshida T."/>
            <person name="Shimamura S."/>
            <person name="Takaki Y."/>
            <person name="Nagai Y."/>
            <person name="Toyoda A."/>
            <person name="Suzuki Y."/>
            <person name="Arimoto A."/>
            <person name="Ishii H."/>
            <person name="Satoh N."/>
            <person name="Nishiyama T."/>
            <person name="Hasebe M."/>
            <person name="Maruyama T."/>
            <person name="Minagawa J."/>
            <person name="Obokata J."/>
            <person name="Shigenobu S."/>
        </authorList>
    </citation>
    <scope>NUCLEOTIDE SEQUENCE [LARGE SCALE GENOMIC DNA]</scope>
</reference>
<dbReference type="NCBIfam" id="NF008723">
    <property type="entry name" value="PRK11718.1"/>
    <property type="match status" value="1"/>
</dbReference>
<name>A0AAV4F073_9GAST</name>
<sequence>MLEGCKSAKERWGGVSELIDNWLNGRQELLVLYCSLSGVEQLRVDERPFFEKMRHLCQMLVDYVSAGHFEIYEQLQQEAVEFDDNAALNSATALFDAIQKTTEFCLDFNDGIDKFSDIQSLQVALSKLGECLEERFALEDQLIEILHNSHGEAVTQ</sequence>
<protein>
    <submittedName>
        <fullName evidence="3">Regulator of sigma D</fullName>
    </submittedName>
</protein>
<evidence type="ECO:0000313" key="3">
    <source>
        <dbReference type="EMBL" id="GFR65796.1"/>
    </source>
</evidence>
<dbReference type="Proteomes" id="UP000762676">
    <property type="component" value="Unassembled WGS sequence"/>
</dbReference>
<dbReference type="InterPro" id="IPR038309">
    <property type="entry name" value="Rsd/AlgQ_sf"/>
</dbReference>
<dbReference type="GO" id="GO:0006355">
    <property type="term" value="P:regulation of DNA-templated transcription"/>
    <property type="evidence" value="ECO:0007669"/>
    <property type="project" value="InterPro"/>
</dbReference>
<gene>
    <name evidence="3" type="ORF">ElyMa_005540400</name>
</gene>
<dbReference type="PIRSF" id="PIRSF016548">
    <property type="entry name" value="Rsd_AlgQ"/>
    <property type="match status" value="1"/>
</dbReference>
<keyword evidence="2" id="KW-0804">Transcription</keyword>
<keyword evidence="1" id="KW-0805">Transcription regulation</keyword>
<dbReference type="AlphaFoldDB" id="A0AAV4F073"/>
<dbReference type="EMBL" id="BMAT01011058">
    <property type="protein sequence ID" value="GFR65796.1"/>
    <property type="molecule type" value="Genomic_DNA"/>
</dbReference>
<dbReference type="Gene3D" id="1.20.120.1370">
    <property type="entry name" value="Regulator of RNA polymerase sigma(70) subunit, domain 4"/>
    <property type="match status" value="1"/>
</dbReference>
<organism evidence="3 4">
    <name type="scientific">Elysia marginata</name>
    <dbReference type="NCBI Taxonomy" id="1093978"/>
    <lineage>
        <taxon>Eukaryota</taxon>
        <taxon>Metazoa</taxon>
        <taxon>Spiralia</taxon>
        <taxon>Lophotrochozoa</taxon>
        <taxon>Mollusca</taxon>
        <taxon>Gastropoda</taxon>
        <taxon>Heterobranchia</taxon>
        <taxon>Euthyneura</taxon>
        <taxon>Panpulmonata</taxon>
        <taxon>Sacoglossa</taxon>
        <taxon>Placobranchoidea</taxon>
        <taxon>Plakobranchidae</taxon>
        <taxon>Elysia</taxon>
    </lineage>
</organism>
<dbReference type="InterPro" id="IPR007448">
    <property type="entry name" value="Sigma70_reg_Rsd_AlgQ"/>
</dbReference>
<proteinExistence type="predicted"/>
<evidence type="ECO:0000256" key="1">
    <source>
        <dbReference type="ARBA" id="ARBA00023015"/>
    </source>
</evidence>
<accession>A0AAV4F073</accession>
<keyword evidence="4" id="KW-1185">Reference proteome</keyword>
<dbReference type="Pfam" id="PF04353">
    <property type="entry name" value="Rsd_AlgQ"/>
    <property type="match status" value="1"/>
</dbReference>
<comment type="caution">
    <text evidence="3">The sequence shown here is derived from an EMBL/GenBank/DDBJ whole genome shotgun (WGS) entry which is preliminary data.</text>
</comment>
<evidence type="ECO:0000256" key="2">
    <source>
        <dbReference type="ARBA" id="ARBA00023163"/>
    </source>
</evidence>
<evidence type="ECO:0000313" key="4">
    <source>
        <dbReference type="Proteomes" id="UP000762676"/>
    </source>
</evidence>